<protein>
    <recommendedName>
        <fullName evidence="2">Glycosyl transferase family 1 domain-containing protein</fullName>
    </recommendedName>
</protein>
<evidence type="ECO:0000256" key="1">
    <source>
        <dbReference type="ARBA" id="ARBA00022679"/>
    </source>
</evidence>
<dbReference type="CDD" id="cd03801">
    <property type="entry name" value="GT4_PimA-like"/>
    <property type="match status" value="1"/>
</dbReference>
<dbReference type="EMBL" id="NBVN01000005">
    <property type="protein sequence ID" value="PUA31934.1"/>
    <property type="molecule type" value="Genomic_DNA"/>
</dbReference>
<name>A0A2R7Y342_9CREN</name>
<evidence type="ECO:0000259" key="2">
    <source>
        <dbReference type="Pfam" id="PF00534"/>
    </source>
</evidence>
<organism evidence="3 4">
    <name type="scientific">Zestosphaera tikiterensis</name>
    <dbReference type="NCBI Taxonomy" id="1973259"/>
    <lineage>
        <taxon>Archaea</taxon>
        <taxon>Thermoproteota</taxon>
        <taxon>Thermoprotei</taxon>
        <taxon>Desulfurococcales</taxon>
        <taxon>Desulfurococcaceae</taxon>
        <taxon>Zestosphaera</taxon>
    </lineage>
</organism>
<dbReference type="GO" id="GO:0016757">
    <property type="term" value="F:glycosyltransferase activity"/>
    <property type="evidence" value="ECO:0007669"/>
    <property type="project" value="InterPro"/>
</dbReference>
<sequence>MLKLLAVANPFPWSGGNYRAMKSLINYPSFGIKPYLLLPSVDYESYDVNFISTLVAKGVDVVGCLGYNPKGVITARIRALLHPLIPKVLTHVNLKDLPSDVNAVLSFHEFWEALWVTQFVASKMGKPSIAVLQLPPFYASKNRLRALRQAIKIYYNSLYGSNNIKGVVTRTYLNALNMLHSRRSAGILKKYSFIIGISKAICVETGLNPSSRVYCMDPGVTLDDEDLKLINEVRDRFREKKNYVVFGGRPAVDKGIAEGLLAFKKITERFNSCKLYITGKVRSRVVNRLLKFAKRLSIEDKIVFAGFIPRKERFRIVREAKLVLYPSHVDGFPYAIAESLLLNTPVVAYDIPAIDIYYRGLEGVKIVKELDVNAMVDEAINILSSNKVEVEKPKLRLWNEIIEEEINLIKHVASKS</sequence>
<proteinExistence type="predicted"/>
<reference evidence="3 4" key="1">
    <citation type="journal article" date="2018" name="Syst. Appl. Microbiol.">
        <title>A new symbiotic nanoarchaeote (Candidatus Nanoclepta minutus) and its host (Zestosphaera tikiterensis gen. nov., sp. nov.) from a New Zealand hot spring.</title>
        <authorList>
            <person name="St John E."/>
            <person name="Liu Y."/>
            <person name="Podar M."/>
            <person name="Stott M.B."/>
            <person name="Meneghin J."/>
            <person name="Chen Z."/>
            <person name="Lagutin K."/>
            <person name="Mitchell K."/>
            <person name="Reysenbach A.L."/>
        </authorList>
    </citation>
    <scope>NUCLEOTIDE SEQUENCE [LARGE SCALE GENOMIC DNA]</scope>
    <source>
        <strain evidence="3">NZ3</strain>
    </source>
</reference>
<dbReference type="InterPro" id="IPR001296">
    <property type="entry name" value="Glyco_trans_1"/>
</dbReference>
<keyword evidence="1" id="KW-0808">Transferase</keyword>
<gene>
    <name evidence="3" type="ORF">B7O98_08070</name>
</gene>
<dbReference type="Proteomes" id="UP000244093">
    <property type="component" value="Unassembled WGS sequence"/>
</dbReference>
<dbReference type="PANTHER" id="PTHR46401:SF2">
    <property type="entry name" value="GLYCOSYLTRANSFERASE WBBK-RELATED"/>
    <property type="match status" value="1"/>
</dbReference>
<feature type="domain" description="Glycosyl transferase family 1" evidence="2">
    <location>
        <begin position="236"/>
        <end position="387"/>
    </location>
</feature>
<evidence type="ECO:0000313" key="4">
    <source>
        <dbReference type="Proteomes" id="UP000244093"/>
    </source>
</evidence>
<accession>A0A2R7Y342</accession>
<dbReference type="AlphaFoldDB" id="A0A2R7Y342"/>
<dbReference type="PANTHER" id="PTHR46401">
    <property type="entry name" value="GLYCOSYLTRANSFERASE WBBK-RELATED"/>
    <property type="match status" value="1"/>
</dbReference>
<dbReference type="Gene3D" id="3.40.50.2000">
    <property type="entry name" value="Glycogen Phosphorylase B"/>
    <property type="match status" value="2"/>
</dbReference>
<dbReference type="Pfam" id="PF00534">
    <property type="entry name" value="Glycos_transf_1"/>
    <property type="match status" value="1"/>
</dbReference>
<evidence type="ECO:0000313" key="3">
    <source>
        <dbReference type="EMBL" id="PUA31934.1"/>
    </source>
</evidence>
<comment type="caution">
    <text evidence="3">The sequence shown here is derived from an EMBL/GenBank/DDBJ whole genome shotgun (WGS) entry which is preliminary data.</text>
</comment>
<dbReference type="SUPFAM" id="SSF53756">
    <property type="entry name" value="UDP-Glycosyltransferase/glycogen phosphorylase"/>
    <property type="match status" value="1"/>
</dbReference>